<dbReference type="AlphaFoldDB" id="A0A939M9F3"/>
<name>A0A939M9F3_9BRAD</name>
<dbReference type="EMBL" id="CP086136">
    <property type="protein sequence ID" value="UEM09277.1"/>
    <property type="molecule type" value="Genomic_DNA"/>
</dbReference>
<dbReference type="RefSeq" id="WP_060910676.1">
    <property type="nucleotide sequence ID" value="NZ_CP086136.1"/>
</dbReference>
<reference evidence="1" key="1">
    <citation type="submission" date="2021-03" db="EMBL/GenBank/DDBJ databases">
        <title>Whole Genome Sequence of Bradyrhizobium sp. Strain 144S4.</title>
        <authorList>
            <person name="Bromfield E.S.P."/>
            <person name="Cloutier S."/>
        </authorList>
    </citation>
    <scope>NUCLEOTIDE SEQUENCE [LARGE SCALE GENOMIC DNA]</scope>
    <source>
        <strain evidence="1">144S4</strain>
    </source>
</reference>
<evidence type="ECO:0000313" key="2">
    <source>
        <dbReference type="EMBL" id="UEM09277.1"/>
    </source>
</evidence>
<sequence length="108" mass="12163">MFLRERVGRPIYLMVYSFGGFDLPIAHVHPTESEDFENLVKREKRSLDEFEISATPEQPVTREANVISPVSGSITIKSKKTGQSRTYRTGHMSGWVMEAYGDVKAGVL</sequence>
<dbReference type="KEGG" id="bban:J4G43_031625"/>
<organism evidence="1">
    <name type="scientific">Bradyrhizobium barranii subsp. barranii</name>
    <dbReference type="NCBI Taxonomy" id="2823807"/>
    <lineage>
        <taxon>Bacteria</taxon>
        <taxon>Pseudomonadati</taxon>
        <taxon>Pseudomonadota</taxon>
        <taxon>Alphaproteobacteria</taxon>
        <taxon>Hyphomicrobiales</taxon>
        <taxon>Nitrobacteraceae</taxon>
        <taxon>Bradyrhizobium</taxon>
        <taxon>Bradyrhizobium barranii</taxon>
    </lineage>
</organism>
<protein>
    <submittedName>
        <fullName evidence="1">Uncharacterized protein</fullName>
    </submittedName>
</protein>
<dbReference type="Proteomes" id="UP000664702">
    <property type="component" value="Chromosome"/>
</dbReference>
<gene>
    <name evidence="2" type="ORF">J4G43_031625</name>
    <name evidence="1" type="ORF">J4G43_33610</name>
</gene>
<evidence type="ECO:0000313" key="1">
    <source>
        <dbReference type="EMBL" id="MBO1865662.1"/>
    </source>
</evidence>
<evidence type="ECO:0000313" key="3">
    <source>
        <dbReference type="Proteomes" id="UP000664702"/>
    </source>
</evidence>
<reference evidence="2 3" key="2">
    <citation type="journal article" date="2022" name="Int. J. Syst. Evol. Microbiol.">
        <title>Strains of Bradyrhizobium barranii sp. nov. associated with legumes native to Canada are symbionts of soybeans and belong to different subspecies (subsp. barranii subsp. nov. and subsp. apii subsp. nov.) and symbiovars (sv. glycinearum and sv. septentrionale).</title>
        <authorList>
            <person name="Bromfield E.S.P."/>
            <person name="Cloutier S."/>
            <person name="Wasai-Hara S."/>
            <person name="Minamisawa K."/>
        </authorList>
    </citation>
    <scope>NUCLEOTIDE SEQUENCE [LARGE SCALE GENOMIC DNA]</scope>
    <source>
        <strain evidence="2 3">144S4</strain>
    </source>
</reference>
<proteinExistence type="predicted"/>
<accession>A0A939M9F3</accession>
<dbReference type="EMBL" id="JAGEMI010000001">
    <property type="protein sequence ID" value="MBO1865662.1"/>
    <property type="molecule type" value="Genomic_DNA"/>
</dbReference>